<reference evidence="7" key="1">
    <citation type="submission" date="2015-07" db="EMBL/GenBank/DDBJ databases">
        <authorList>
            <person name="Ju K.-S."/>
            <person name="Doroghazi J.R."/>
            <person name="Metcalf W.W."/>
        </authorList>
    </citation>
    <scope>NUCLEOTIDE SEQUENCE [LARGE SCALE GENOMIC DNA]</scope>
    <source>
        <strain evidence="7">NRRL ISP-5002</strain>
    </source>
</reference>
<sequence>MDALLAVRARGITKWFGDVVALEGVDLDVTQGQIHGLVGPNGAGKTTLLGLLLGLAVADSGSLEILGAPVGRALDAPDGVAGFVDGPGLYPSLTARQNLAALAALRGDDARTTAIDDALAQVGLTDVADERARGFSLGMRQRLGLAAALLTKPRLLVLDEPSNGLDPAGKRHVHGVLTRLATDGTSVVLSSHRMDDLEALCSDVTILAAGRVVFSGPLSKLAAEEQELDYRVRTSDAHAARQLAAETAGICLVDDTGARYDAKVLVVRAQASALDQLVVRLVQAGVAVRELCPLVSPLEAAFLALTEPEEAGR</sequence>
<dbReference type="InterPro" id="IPR017871">
    <property type="entry name" value="ABC_transporter-like_CS"/>
</dbReference>
<keyword evidence="3" id="KW-0547">Nucleotide-binding</keyword>
<dbReference type="PROSITE" id="PS00211">
    <property type="entry name" value="ABC_TRANSPORTER_1"/>
    <property type="match status" value="1"/>
</dbReference>
<dbReference type="InterPro" id="IPR003439">
    <property type="entry name" value="ABC_transporter-like_ATP-bd"/>
</dbReference>
<evidence type="ECO:0000259" key="5">
    <source>
        <dbReference type="PROSITE" id="PS50893"/>
    </source>
</evidence>
<keyword evidence="4" id="KW-0067">ATP-binding</keyword>
<evidence type="ECO:0000256" key="3">
    <source>
        <dbReference type="ARBA" id="ARBA00022741"/>
    </source>
</evidence>
<name>A0A0N1JW36_9ACTN</name>
<dbReference type="Pfam" id="PF00005">
    <property type="entry name" value="ABC_tran"/>
    <property type="match status" value="1"/>
</dbReference>
<dbReference type="Gene3D" id="3.40.50.300">
    <property type="entry name" value="P-loop containing nucleotide triphosphate hydrolases"/>
    <property type="match status" value="1"/>
</dbReference>
<accession>A0A0N1JW36</accession>
<comment type="similarity">
    <text evidence="1">Belongs to the ABC transporter superfamily.</text>
</comment>
<gene>
    <name evidence="6" type="ORF">ADL29_30930</name>
</gene>
<proteinExistence type="inferred from homology"/>
<dbReference type="EMBL" id="LGKG01000164">
    <property type="protein sequence ID" value="KPC60167.1"/>
    <property type="molecule type" value="Genomic_DNA"/>
</dbReference>
<comment type="caution">
    <text evidence="6">The sequence shown here is derived from an EMBL/GenBank/DDBJ whole genome shotgun (WGS) entry which is preliminary data.</text>
</comment>
<organism evidence="6 7">
    <name type="scientific">Streptomyces chattanoogensis</name>
    <dbReference type="NCBI Taxonomy" id="66876"/>
    <lineage>
        <taxon>Bacteria</taxon>
        <taxon>Bacillati</taxon>
        <taxon>Actinomycetota</taxon>
        <taxon>Actinomycetes</taxon>
        <taxon>Kitasatosporales</taxon>
        <taxon>Streptomycetaceae</taxon>
        <taxon>Streptomyces</taxon>
    </lineage>
</organism>
<dbReference type="PANTHER" id="PTHR43335:SF4">
    <property type="entry name" value="ABC TRANSPORTER, ATP-BINDING PROTEIN"/>
    <property type="match status" value="1"/>
</dbReference>
<dbReference type="SMART" id="SM00382">
    <property type="entry name" value="AAA"/>
    <property type="match status" value="1"/>
</dbReference>
<evidence type="ECO:0000313" key="6">
    <source>
        <dbReference type="EMBL" id="KPC60167.1"/>
    </source>
</evidence>
<evidence type="ECO:0000313" key="7">
    <source>
        <dbReference type="Proteomes" id="UP000037982"/>
    </source>
</evidence>
<dbReference type="PANTHER" id="PTHR43335">
    <property type="entry name" value="ABC TRANSPORTER, ATP-BINDING PROTEIN"/>
    <property type="match status" value="1"/>
</dbReference>
<dbReference type="PATRIC" id="fig|66876.3.peg.6818"/>
<dbReference type="PROSITE" id="PS50893">
    <property type="entry name" value="ABC_TRANSPORTER_2"/>
    <property type="match status" value="1"/>
</dbReference>
<dbReference type="InterPro" id="IPR003593">
    <property type="entry name" value="AAA+_ATPase"/>
</dbReference>
<keyword evidence="7" id="KW-1185">Reference proteome</keyword>
<dbReference type="GO" id="GO:0005524">
    <property type="term" value="F:ATP binding"/>
    <property type="evidence" value="ECO:0007669"/>
    <property type="project" value="UniProtKB-KW"/>
</dbReference>
<dbReference type="Proteomes" id="UP000037982">
    <property type="component" value="Unassembled WGS sequence"/>
</dbReference>
<evidence type="ECO:0000256" key="1">
    <source>
        <dbReference type="ARBA" id="ARBA00005417"/>
    </source>
</evidence>
<feature type="domain" description="ABC transporter" evidence="5">
    <location>
        <begin position="7"/>
        <end position="234"/>
    </location>
</feature>
<keyword evidence="2" id="KW-0813">Transport</keyword>
<dbReference type="GO" id="GO:0016887">
    <property type="term" value="F:ATP hydrolysis activity"/>
    <property type="evidence" value="ECO:0007669"/>
    <property type="project" value="InterPro"/>
</dbReference>
<protein>
    <submittedName>
        <fullName evidence="6">ABC transporter</fullName>
    </submittedName>
</protein>
<evidence type="ECO:0000256" key="4">
    <source>
        <dbReference type="ARBA" id="ARBA00022840"/>
    </source>
</evidence>
<dbReference type="RefSeq" id="WP_053926850.1">
    <property type="nucleotide sequence ID" value="NZ_LGKG01000164.1"/>
</dbReference>
<dbReference type="InterPro" id="IPR027417">
    <property type="entry name" value="P-loop_NTPase"/>
</dbReference>
<dbReference type="AlphaFoldDB" id="A0A0N1JW36"/>
<dbReference type="SUPFAM" id="SSF52540">
    <property type="entry name" value="P-loop containing nucleoside triphosphate hydrolases"/>
    <property type="match status" value="1"/>
</dbReference>
<evidence type="ECO:0000256" key="2">
    <source>
        <dbReference type="ARBA" id="ARBA00022448"/>
    </source>
</evidence>